<dbReference type="Gene3D" id="1.20.1050.10">
    <property type="match status" value="1"/>
</dbReference>
<dbReference type="GO" id="GO:0016740">
    <property type="term" value="F:transferase activity"/>
    <property type="evidence" value="ECO:0007669"/>
    <property type="project" value="UniProtKB-KW"/>
</dbReference>
<dbReference type="InterPro" id="IPR036249">
    <property type="entry name" value="Thioredoxin-like_sf"/>
</dbReference>
<proteinExistence type="predicted"/>
<dbReference type="KEGG" id="rdp:RD2015_4602"/>
<dbReference type="Pfam" id="PF13409">
    <property type="entry name" value="GST_N_2"/>
    <property type="match status" value="1"/>
</dbReference>
<feature type="region of interest" description="Disordered" evidence="1">
    <location>
        <begin position="1"/>
        <end position="28"/>
    </location>
</feature>
<dbReference type="PROSITE" id="PS50404">
    <property type="entry name" value="GST_NTER"/>
    <property type="match status" value="1"/>
</dbReference>
<name>A0A0U3N179_9BURK</name>
<dbReference type="InterPro" id="IPR036282">
    <property type="entry name" value="Glutathione-S-Trfase_C_sf"/>
</dbReference>
<gene>
    <name evidence="2" type="ORF">RD2015_4602</name>
</gene>
<dbReference type="AlphaFoldDB" id="A0A0U3N179"/>
<dbReference type="PANTHER" id="PTHR44051:SF8">
    <property type="entry name" value="GLUTATHIONE S-TRANSFERASE GSTA"/>
    <property type="match status" value="1"/>
</dbReference>
<dbReference type="EMBL" id="CP013729">
    <property type="protein sequence ID" value="ALV09043.1"/>
    <property type="molecule type" value="Genomic_DNA"/>
</dbReference>
<evidence type="ECO:0000256" key="1">
    <source>
        <dbReference type="SAM" id="MobiDB-lite"/>
    </source>
</evidence>
<sequence length="242" mass="26212">MNAPQRRGATASAGPASGPGAVQQAATDDAPSAPMYVLYGTKRSGSAIAEIGLDWCGAPYRVVQASSWEDDSAQDALRQLNPLMQIPTLQTPSGDVLTESAAILMHLGLRFPQAGLLGHSEAMRDQILRGLVFIAANCYSQITIIDFPERFTTSASPADREAVKAGATQRLHLHWEMFADQFPGRPWLSGDQPGALDAMAVIVSRWSGSRAHLQQHRPEFFAVLQRIEALPIVAAVFKRHWG</sequence>
<evidence type="ECO:0000313" key="3">
    <source>
        <dbReference type="Proteomes" id="UP000060699"/>
    </source>
</evidence>
<dbReference type="RefSeq" id="WP_232309873.1">
    <property type="nucleotide sequence ID" value="NZ_CP013729.1"/>
</dbReference>
<dbReference type="Gene3D" id="3.40.30.10">
    <property type="entry name" value="Glutaredoxin"/>
    <property type="match status" value="1"/>
</dbReference>
<dbReference type="CDD" id="cd03057">
    <property type="entry name" value="GST_N_Beta"/>
    <property type="match status" value="1"/>
</dbReference>
<dbReference type="Proteomes" id="UP000060699">
    <property type="component" value="Chromosome"/>
</dbReference>
<feature type="compositionally biased region" description="Low complexity" evidence="1">
    <location>
        <begin position="8"/>
        <end position="26"/>
    </location>
</feature>
<dbReference type="SUPFAM" id="SSF52833">
    <property type="entry name" value="Thioredoxin-like"/>
    <property type="match status" value="1"/>
</dbReference>
<dbReference type="InterPro" id="IPR004045">
    <property type="entry name" value="Glutathione_S-Trfase_N"/>
</dbReference>
<dbReference type="CDD" id="cd03188">
    <property type="entry name" value="GST_C_Beta"/>
    <property type="match status" value="1"/>
</dbReference>
<keyword evidence="3" id="KW-1185">Reference proteome</keyword>
<dbReference type="SUPFAM" id="SSF47616">
    <property type="entry name" value="GST C-terminal domain-like"/>
    <property type="match status" value="1"/>
</dbReference>
<organism evidence="2 3">
    <name type="scientific">Roseateles depolymerans</name>
    <dbReference type="NCBI Taxonomy" id="76731"/>
    <lineage>
        <taxon>Bacteria</taxon>
        <taxon>Pseudomonadati</taxon>
        <taxon>Pseudomonadota</taxon>
        <taxon>Betaproteobacteria</taxon>
        <taxon>Burkholderiales</taxon>
        <taxon>Sphaerotilaceae</taxon>
        <taxon>Roseateles</taxon>
    </lineage>
</organism>
<keyword evidence="2" id="KW-0808">Transferase</keyword>
<dbReference type="STRING" id="76731.RD2015_4602"/>
<protein>
    <submittedName>
        <fullName evidence="2">Glutathione S-transferase-like protein</fullName>
    </submittedName>
</protein>
<reference evidence="2 3" key="1">
    <citation type="submission" date="2015-12" db="EMBL/GenBank/DDBJ databases">
        <title>Complete genome of Roseateles depolymerans KCTC 42856.</title>
        <authorList>
            <person name="Kim K.M."/>
        </authorList>
    </citation>
    <scope>NUCLEOTIDE SEQUENCE [LARGE SCALE GENOMIC DNA]</scope>
    <source>
        <strain evidence="2 3">KCTC 42856</strain>
    </source>
</reference>
<evidence type="ECO:0000313" key="2">
    <source>
        <dbReference type="EMBL" id="ALV09043.1"/>
    </source>
</evidence>
<accession>A0A0U3N179</accession>
<dbReference type="PANTHER" id="PTHR44051">
    <property type="entry name" value="GLUTATHIONE S-TRANSFERASE-RELATED"/>
    <property type="match status" value="1"/>
</dbReference>